<evidence type="ECO:0000313" key="1">
    <source>
        <dbReference type="EMBL" id="CRL34269.1"/>
    </source>
</evidence>
<dbReference type="AlphaFoldDB" id="A0A0M6WFB2"/>
<evidence type="ECO:0000313" key="2">
    <source>
        <dbReference type="Proteomes" id="UP000049472"/>
    </source>
</evidence>
<proteinExistence type="predicted"/>
<accession>A0A0M6WFB2</accession>
<organism evidence="1 2">
    <name type="scientific">Agathobacter rectalis</name>
    <dbReference type="NCBI Taxonomy" id="39491"/>
    <lineage>
        <taxon>Bacteria</taxon>
        <taxon>Bacillati</taxon>
        <taxon>Bacillota</taxon>
        <taxon>Clostridia</taxon>
        <taxon>Lachnospirales</taxon>
        <taxon>Lachnospiraceae</taxon>
        <taxon>Agathobacter</taxon>
    </lineage>
</organism>
<protein>
    <submittedName>
        <fullName evidence="1">Uncharacterized protein</fullName>
    </submittedName>
</protein>
<keyword evidence="2" id="KW-1185">Reference proteome</keyword>
<sequence length="257" mass="29587">MILGLSDTEKKFKTAMDTAGADMTVVNSWLKLYVKTKKNSSGVAKRYYGVKTGLSSLLSDLKELEQQVIGYCELTGTDRKRFGELIKACKAKSGMFDDEFLISKVDTDFHTTLDSVVKQGERYLSSFDNGIILQSEIENLIHLTNEGLERKKPDLFALSYFYLGHNNKELAELNFTQKTKRVHEIYYEEFWKDILKQLEACVKQAEAINDKYEGTTDRRTARILSELKPLLVGATKQWEPEQTAEYILRDMCRIFRD</sequence>
<dbReference type="Proteomes" id="UP000049472">
    <property type="component" value="Unassembled WGS sequence"/>
</dbReference>
<dbReference type="RefSeq" id="WP_055061209.1">
    <property type="nucleotide sequence ID" value="NZ_CVRQ01000010.1"/>
</dbReference>
<dbReference type="EMBL" id="CVRQ01000010">
    <property type="protein sequence ID" value="CRL34269.1"/>
    <property type="molecule type" value="Genomic_DNA"/>
</dbReference>
<reference evidence="2" key="1">
    <citation type="submission" date="2015-05" db="EMBL/GenBank/DDBJ databases">
        <authorList>
            <consortium name="Pathogen Informatics"/>
        </authorList>
    </citation>
    <scope>NUCLEOTIDE SEQUENCE [LARGE SCALE GENOMIC DNA]</scope>
    <source>
        <strain evidence="2">T1-815</strain>
    </source>
</reference>
<name>A0A0M6WFB2_9FIRM</name>
<gene>
    <name evidence="1" type="ORF">T1815_07961</name>
</gene>